<sequence>MTLTEDQRWLLWTVGLNIGRALLSDEGLQSHMSRRGGYLGSPRDGAPEWMNSYETHNNKITSPMSGDVRVTVTASQIRAFRKTIPADLLSELATIDKAELDEHRRTAMWCRCHWTYDGEARTHTDFMQREYYHPSEDEDEAHMDLVHSLRDREWDCLAAILGVGAEPIGQLELFGVSA</sequence>
<evidence type="ECO:0000313" key="1">
    <source>
        <dbReference type="EMBL" id="SKL51528.1"/>
    </source>
</evidence>
<evidence type="ECO:0000313" key="2">
    <source>
        <dbReference type="Proteomes" id="UP000190074"/>
    </source>
</evidence>
<dbReference type="AlphaFoldDB" id="A0A1U0RRW8"/>
<organism evidence="1 2">
    <name type="scientific">Mycobacteroides abscessus subsp. massiliense</name>
    <dbReference type="NCBI Taxonomy" id="1962118"/>
    <lineage>
        <taxon>Bacteria</taxon>
        <taxon>Bacillati</taxon>
        <taxon>Actinomycetota</taxon>
        <taxon>Actinomycetes</taxon>
        <taxon>Mycobacteriales</taxon>
        <taxon>Mycobacteriaceae</taxon>
        <taxon>Mycobacteroides</taxon>
        <taxon>Mycobacteroides abscessus</taxon>
    </lineage>
</organism>
<gene>
    <name evidence="1" type="ORF">SAMEA2259716_00857</name>
</gene>
<reference evidence="1 2" key="1">
    <citation type="submission" date="2016-11" db="EMBL/GenBank/DDBJ databases">
        <authorList>
            <consortium name="Pathogen Informatics"/>
        </authorList>
    </citation>
    <scope>NUCLEOTIDE SEQUENCE [LARGE SCALE GENOMIC DNA]</scope>
    <source>
        <strain evidence="1 2">911</strain>
    </source>
</reference>
<name>A0A1U0RRW8_9MYCO</name>
<protein>
    <submittedName>
        <fullName evidence="1">Uncharacterized protein</fullName>
    </submittedName>
</protein>
<dbReference type="Proteomes" id="UP000190074">
    <property type="component" value="Unassembled WGS sequence"/>
</dbReference>
<proteinExistence type="predicted"/>
<accession>A0A1U0RRW8</accession>
<dbReference type="EMBL" id="FVGW01000001">
    <property type="protein sequence ID" value="SKL51528.1"/>
    <property type="molecule type" value="Genomic_DNA"/>
</dbReference>
<dbReference type="RefSeq" id="WP_074252100.1">
    <property type="nucleotide sequence ID" value="NZ_FVGW01000001.1"/>
</dbReference>